<evidence type="ECO:0000313" key="3">
    <source>
        <dbReference type="EMBL" id="PIB76728.1"/>
    </source>
</evidence>
<feature type="compositionally biased region" description="Low complexity" evidence="1">
    <location>
        <begin position="63"/>
        <end position="73"/>
    </location>
</feature>
<protein>
    <recommendedName>
        <fullName evidence="5">DUF732 domain-containing protein</fullName>
    </recommendedName>
</protein>
<dbReference type="EMBL" id="PDCN02000003">
    <property type="protein sequence ID" value="PIB76728.1"/>
    <property type="molecule type" value="Genomic_DNA"/>
</dbReference>
<dbReference type="AlphaFoldDB" id="A0A2G5PEI1"/>
<dbReference type="Proteomes" id="UP000230551">
    <property type="component" value="Unassembled WGS sequence"/>
</dbReference>
<accession>A0A2G5PEI1</accession>
<keyword evidence="4" id="KW-1185">Reference proteome</keyword>
<feature type="region of interest" description="Disordered" evidence="1">
    <location>
        <begin position="33"/>
        <end position="73"/>
    </location>
</feature>
<feature type="chain" id="PRO_5013908951" description="DUF732 domain-containing protein" evidence="2">
    <location>
        <begin position="36"/>
        <end position="120"/>
    </location>
</feature>
<evidence type="ECO:0000256" key="2">
    <source>
        <dbReference type="SAM" id="SignalP"/>
    </source>
</evidence>
<keyword evidence="2" id="KW-0732">Signal</keyword>
<proteinExistence type="predicted"/>
<gene>
    <name evidence="3" type="ORF">CQY22_003495</name>
</gene>
<evidence type="ECO:0008006" key="5">
    <source>
        <dbReference type="Google" id="ProtNLM"/>
    </source>
</evidence>
<dbReference type="STRING" id="85968.GCA_900073015_02473"/>
<feature type="compositionally biased region" description="Acidic residues" evidence="1">
    <location>
        <begin position="39"/>
        <end position="51"/>
    </location>
</feature>
<feature type="signal peptide" evidence="2">
    <location>
        <begin position="1"/>
        <end position="35"/>
    </location>
</feature>
<sequence>MDPQERAIMTKTALLIRTFTAATAAMLLSAPMAYAGPDDQNDTEQSEEEQDQNGAPNMPDLNQGQQQQSSSIEEYIEQQRAQGKNGVIYIVNGAPVCVLYGEVTSFGAAAVTVSSPVQYC</sequence>
<evidence type="ECO:0000313" key="4">
    <source>
        <dbReference type="Proteomes" id="UP000230551"/>
    </source>
</evidence>
<evidence type="ECO:0000256" key="1">
    <source>
        <dbReference type="SAM" id="MobiDB-lite"/>
    </source>
</evidence>
<comment type="caution">
    <text evidence="3">The sequence shown here is derived from an EMBL/GenBank/DDBJ whole genome shotgun (WGS) entry which is preliminary data.</text>
</comment>
<reference evidence="3 4" key="1">
    <citation type="journal article" date="2017" name="Infect. Genet. Evol.">
        <title>The new phylogeny of the genus Mycobacterium: The old and the news.</title>
        <authorList>
            <person name="Tortoli E."/>
            <person name="Fedrizzi T."/>
            <person name="Meehan C.J."/>
            <person name="Trovato A."/>
            <person name="Grottola A."/>
            <person name="Giacobazzi E."/>
            <person name="Serpini G.F."/>
            <person name="Tagliazucchi S."/>
            <person name="Fabio A."/>
            <person name="Bettua C."/>
            <person name="Bertorelli R."/>
            <person name="Frascaro F."/>
            <person name="De Sanctis V."/>
            <person name="Pecorari M."/>
            <person name="Jousson O."/>
            <person name="Segata N."/>
            <person name="Cirillo D.M."/>
        </authorList>
    </citation>
    <scope>NUCLEOTIDE SEQUENCE [LARGE SCALE GENOMIC DNA]</scope>
    <source>
        <strain evidence="3 4">CIP1034565</strain>
    </source>
</reference>
<name>A0A2G5PEI1_9MYCO</name>
<organism evidence="3 4">
    <name type="scientific">Mycolicibacterium brumae</name>
    <dbReference type="NCBI Taxonomy" id="85968"/>
    <lineage>
        <taxon>Bacteria</taxon>
        <taxon>Bacillati</taxon>
        <taxon>Actinomycetota</taxon>
        <taxon>Actinomycetes</taxon>
        <taxon>Mycobacteriales</taxon>
        <taxon>Mycobacteriaceae</taxon>
        <taxon>Mycolicibacterium</taxon>
    </lineage>
</organism>